<protein>
    <submittedName>
        <fullName evidence="2">Uncharacterized protein</fullName>
    </submittedName>
</protein>
<gene>
    <name evidence="2" type="ORF">CYMTET_9149</name>
</gene>
<sequence length="231" mass="24709">MAIVPSTVNSAATTLTFTFSATDISEFHCQLDAGPFLLCSSPHTERRMLPGNHTFRVLSTGNTGRRRRLQQAQPPGASPHPAGTATGIKEYRFTVAPRFHLQPGAVHVTTTKPLEWLSQVAVRSSAAYADANGTSPLPRTDFLAMVEEAEEAVLPYFSPSASLVAATGGAVAGSKMNLRVDLRADTTSLAKGDYAATLVVRDVSLEEVISELTVELSARILPRPKLIVLPQ</sequence>
<accession>A0AAE0LFB3</accession>
<evidence type="ECO:0000313" key="3">
    <source>
        <dbReference type="Proteomes" id="UP001190700"/>
    </source>
</evidence>
<feature type="non-terminal residue" evidence="2">
    <location>
        <position position="231"/>
    </location>
</feature>
<dbReference type="Proteomes" id="UP001190700">
    <property type="component" value="Unassembled WGS sequence"/>
</dbReference>
<reference evidence="2 3" key="1">
    <citation type="journal article" date="2015" name="Genome Biol. Evol.">
        <title>Comparative Genomics of a Bacterivorous Green Alga Reveals Evolutionary Causalities and Consequences of Phago-Mixotrophic Mode of Nutrition.</title>
        <authorList>
            <person name="Burns J.A."/>
            <person name="Paasch A."/>
            <person name="Narechania A."/>
            <person name="Kim E."/>
        </authorList>
    </citation>
    <scope>NUCLEOTIDE SEQUENCE [LARGE SCALE GENOMIC DNA]</scope>
    <source>
        <strain evidence="2 3">PLY_AMNH</strain>
    </source>
</reference>
<organism evidence="2 3">
    <name type="scientific">Cymbomonas tetramitiformis</name>
    <dbReference type="NCBI Taxonomy" id="36881"/>
    <lineage>
        <taxon>Eukaryota</taxon>
        <taxon>Viridiplantae</taxon>
        <taxon>Chlorophyta</taxon>
        <taxon>Pyramimonadophyceae</taxon>
        <taxon>Pyramimonadales</taxon>
        <taxon>Pyramimonadaceae</taxon>
        <taxon>Cymbomonas</taxon>
    </lineage>
</organism>
<dbReference type="EMBL" id="LGRX02003007">
    <property type="protein sequence ID" value="KAK3283143.1"/>
    <property type="molecule type" value="Genomic_DNA"/>
</dbReference>
<feature type="region of interest" description="Disordered" evidence="1">
    <location>
        <begin position="58"/>
        <end position="85"/>
    </location>
</feature>
<keyword evidence="3" id="KW-1185">Reference proteome</keyword>
<evidence type="ECO:0000313" key="2">
    <source>
        <dbReference type="EMBL" id="KAK3283143.1"/>
    </source>
</evidence>
<dbReference type="AlphaFoldDB" id="A0AAE0LFB3"/>
<evidence type="ECO:0000256" key="1">
    <source>
        <dbReference type="SAM" id="MobiDB-lite"/>
    </source>
</evidence>
<comment type="caution">
    <text evidence="2">The sequence shown here is derived from an EMBL/GenBank/DDBJ whole genome shotgun (WGS) entry which is preliminary data.</text>
</comment>
<name>A0AAE0LFB3_9CHLO</name>
<proteinExistence type="predicted"/>